<gene>
    <name evidence="10" type="primary">LOC106810738</name>
</gene>
<evidence type="ECO:0000313" key="9">
    <source>
        <dbReference type="Proteomes" id="UP000695022"/>
    </source>
</evidence>
<name>A0ABM1EBU3_PRICU</name>
<dbReference type="Gene3D" id="1.10.1040.10">
    <property type="entry name" value="N-(1-d-carboxylethyl)-l-norvaline Dehydrogenase, domain 2"/>
    <property type="match status" value="1"/>
</dbReference>
<dbReference type="PANTHER" id="PTHR11728:SF8">
    <property type="entry name" value="GLYCEROL-3-PHOSPHATE DEHYDROGENASE [NAD(+)]-RELATED"/>
    <property type="match status" value="1"/>
</dbReference>
<accession>A0ABM1EBU3</accession>
<dbReference type="PROSITE" id="PS00957">
    <property type="entry name" value="NAD_G3PDH"/>
    <property type="match status" value="1"/>
</dbReference>
<sequence length="372" mass="41036">MAPPTKVTIIGSGNWGTAIAKIVGHNVRRRERFDNELRLFVYEEMVDGKKLSEIINETHENVKYLPGVRLPDNVVAVPDIRASVKDSDILVFVIPHQFVKNICGQLKGAVKSTAIGLSLIKGVDINETGLVLISSIIEDALAIPVSVLMGANLANEVAQEKFCETTIGCKDKDVGVMLKEMCQAPYFRVAVVDEVEAVELCGALKNVIAVAAGITDGLDQGDNTKAAVIRLGLMEMIKFIELFYPGRDKWIFLQSCGIADIIGGYCNGTNYKMTMQFMTSGKSFVQLERELMNGQKLQGPTTAAEVYEMLKNKGMEDQFPLFTAIHRISSEGMPAKELIKCLMHHPEHMDKEYHEHPFLHLRSVPATSPTSP</sequence>
<dbReference type="InterPro" id="IPR006109">
    <property type="entry name" value="G3P_DH_NAD-dep_C"/>
</dbReference>
<dbReference type="GeneID" id="106810738"/>
<evidence type="ECO:0000256" key="5">
    <source>
        <dbReference type="RuleBase" id="RU000437"/>
    </source>
</evidence>
<dbReference type="RefSeq" id="XP_014669664.1">
    <property type="nucleotide sequence ID" value="XM_014814178.1"/>
</dbReference>
<dbReference type="InterPro" id="IPR013328">
    <property type="entry name" value="6PGD_dom2"/>
</dbReference>
<keyword evidence="3 5" id="KW-0520">NAD</keyword>
<dbReference type="PIRSF" id="PIRSF000114">
    <property type="entry name" value="Glycerol-3-P_dh"/>
    <property type="match status" value="1"/>
</dbReference>
<dbReference type="InterPro" id="IPR017751">
    <property type="entry name" value="G3P_DH_NAD-dep_euk"/>
</dbReference>
<dbReference type="PRINTS" id="PR00077">
    <property type="entry name" value="GPDHDRGNASE"/>
</dbReference>
<evidence type="ECO:0000256" key="4">
    <source>
        <dbReference type="ARBA" id="ARBA00048683"/>
    </source>
</evidence>
<dbReference type="Pfam" id="PF07479">
    <property type="entry name" value="NAD_Gly3P_dh_C"/>
    <property type="match status" value="1"/>
</dbReference>
<protein>
    <recommendedName>
        <fullName evidence="6">Glycerol-3-phosphate dehydrogenase [NAD(+)]</fullName>
        <ecNumber evidence="6">1.1.1.8</ecNumber>
    </recommendedName>
</protein>
<dbReference type="InterPro" id="IPR011128">
    <property type="entry name" value="G3P_DH_NAD-dep_N"/>
</dbReference>
<dbReference type="SUPFAM" id="SSF51735">
    <property type="entry name" value="NAD(P)-binding Rossmann-fold domains"/>
    <property type="match status" value="1"/>
</dbReference>
<dbReference type="InterPro" id="IPR008927">
    <property type="entry name" value="6-PGluconate_DH-like_C_sf"/>
</dbReference>
<keyword evidence="2 5" id="KW-0560">Oxidoreductase</keyword>
<dbReference type="SUPFAM" id="SSF48179">
    <property type="entry name" value="6-phosphogluconate dehydrogenase C-terminal domain-like"/>
    <property type="match status" value="1"/>
</dbReference>
<comment type="similarity">
    <text evidence="1 5">Belongs to the NAD-dependent glycerol-3-phosphate dehydrogenase family.</text>
</comment>
<dbReference type="Gene3D" id="3.40.50.720">
    <property type="entry name" value="NAD(P)-binding Rossmann-like Domain"/>
    <property type="match status" value="1"/>
</dbReference>
<dbReference type="Pfam" id="PF01210">
    <property type="entry name" value="NAD_Gly3P_dh_N"/>
    <property type="match status" value="1"/>
</dbReference>
<proteinExistence type="inferred from homology"/>
<evidence type="ECO:0000259" key="8">
    <source>
        <dbReference type="Pfam" id="PF07479"/>
    </source>
</evidence>
<evidence type="ECO:0000256" key="2">
    <source>
        <dbReference type="ARBA" id="ARBA00023002"/>
    </source>
</evidence>
<feature type="domain" description="Glycerol-3-phosphate dehydrogenase NAD-dependent N-terminal" evidence="7">
    <location>
        <begin position="6"/>
        <end position="173"/>
    </location>
</feature>
<evidence type="ECO:0000256" key="3">
    <source>
        <dbReference type="ARBA" id="ARBA00023027"/>
    </source>
</evidence>
<dbReference type="EC" id="1.1.1.8" evidence="6"/>
<comment type="catalytic activity">
    <reaction evidence="4 6">
        <text>sn-glycerol 3-phosphate + NAD(+) = dihydroxyacetone phosphate + NADH + H(+)</text>
        <dbReference type="Rhea" id="RHEA:11092"/>
        <dbReference type="ChEBI" id="CHEBI:15378"/>
        <dbReference type="ChEBI" id="CHEBI:57540"/>
        <dbReference type="ChEBI" id="CHEBI:57597"/>
        <dbReference type="ChEBI" id="CHEBI:57642"/>
        <dbReference type="ChEBI" id="CHEBI:57945"/>
        <dbReference type="EC" id="1.1.1.8"/>
    </reaction>
</comment>
<dbReference type="InterPro" id="IPR006168">
    <property type="entry name" value="G3P_DH_NAD-dep"/>
</dbReference>
<organism evidence="9 10">
    <name type="scientific">Priapulus caudatus</name>
    <name type="common">Priapulid worm</name>
    <dbReference type="NCBI Taxonomy" id="37621"/>
    <lineage>
        <taxon>Eukaryota</taxon>
        <taxon>Metazoa</taxon>
        <taxon>Ecdysozoa</taxon>
        <taxon>Scalidophora</taxon>
        <taxon>Priapulida</taxon>
        <taxon>Priapulimorpha</taxon>
        <taxon>Priapulimorphida</taxon>
        <taxon>Priapulidae</taxon>
        <taxon>Priapulus</taxon>
    </lineage>
</organism>
<evidence type="ECO:0000313" key="10">
    <source>
        <dbReference type="RefSeq" id="XP_014669664.1"/>
    </source>
</evidence>
<dbReference type="InterPro" id="IPR036291">
    <property type="entry name" value="NAD(P)-bd_dom_sf"/>
</dbReference>
<feature type="domain" description="Glycerol-3-phosphate dehydrogenase NAD-dependent C-terminal" evidence="8">
    <location>
        <begin position="195"/>
        <end position="339"/>
    </location>
</feature>
<dbReference type="NCBIfam" id="TIGR03376">
    <property type="entry name" value="glycerol3P_DH"/>
    <property type="match status" value="1"/>
</dbReference>
<evidence type="ECO:0000256" key="6">
    <source>
        <dbReference type="RuleBase" id="RU361243"/>
    </source>
</evidence>
<reference evidence="10" key="1">
    <citation type="submission" date="2025-08" db="UniProtKB">
        <authorList>
            <consortium name="RefSeq"/>
        </authorList>
    </citation>
    <scope>IDENTIFICATION</scope>
</reference>
<evidence type="ECO:0000259" key="7">
    <source>
        <dbReference type="Pfam" id="PF01210"/>
    </source>
</evidence>
<evidence type="ECO:0000256" key="1">
    <source>
        <dbReference type="ARBA" id="ARBA00011009"/>
    </source>
</evidence>
<keyword evidence="9" id="KW-1185">Reference proteome</keyword>
<dbReference type="PANTHER" id="PTHR11728">
    <property type="entry name" value="GLYCEROL-3-PHOSPHATE DEHYDROGENASE"/>
    <property type="match status" value="1"/>
</dbReference>
<dbReference type="Proteomes" id="UP000695022">
    <property type="component" value="Unplaced"/>
</dbReference>